<protein>
    <submittedName>
        <fullName evidence="9">ABC transporter permease</fullName>
    </submittedName>
</protein>
<evidence type="ECO:0000256" key="6">
    <source>
        <dbReference type="ARBA" id="ARBA00023136"/>
    </source>
</evidence>
<dbReference type="Gene3D" id="1.10.3720.10">
    <property type="entry name" value="MetI-like"/>
    <property type="match status" value="1"/>
</dbReference>
<dbReference type="CDD" id="cd06261">
    <property type="entry name" value="TM_PBP2"/>
    <property type="match status" value="1"/>
</dbReference>
<dbReference type="Proteomes" id="UP001063368">
    <property type="component" value="Chromosome"/>
</dbReference>
<evidence type="ECO:0000256" key="2">
    <source>
        <dbReference type="ARBA" id="ARBA00022448"/>
    </source>
</evidence>
<evidence type="ECO:0000256" key="4">
    <source>
        <dbReference type="ARBA" id="ARBA00022692"/>
    </source>
</evidence>
<dbReference type="Pfam" id="PF19300">
    <property type="entry name" value="BPD_transp_1_N"/>
    <property type="match status" value="1"/>
</dbReference>
<evidence type="ECO:0000313" key="9">
    <source>
        <dbReference type="EMBL" id="UYB36481.1"/>
    </source>
</evidence>
<dbReference type="RefSeq" id="WP_152275040.1">
    <property type="nucleotide sequence ID" value="NZ_BAAAKG010000004.1"/>
</dbReference>
<comment type="subcellular location">
    <subcellularLocation>
        <location evidence="1 7">Cell membrane</location>
        <topology evidence="1 7">Multi-pass membrane protein</topology>
    </subcellularLocation>
</comment>
<dbReference type="Pfam" id="PF00528">
    <property type="entry name" value="BPD_transp_1"/>
    <property type="match status" value="1"/>
</dbReference>
<name>A0ABY6FTC9_9MICC</name>
<dbReference type="PANTHER" id="PTHR43163">
    <property type="entry name" value="DIPEPTIDE TRANSPORT SYSTEM PERMEASE PROTEIN DPPB-RELATED"/>
    <property type="match status" value="1"/>
</dbReference>
<accession>A0ABY6FTC9</accession>
<proteinExistence type="inferred from homology"/>
<dbReference type="EMBL" id="CP106856">
    <property type="protein sequence ID" value="UYB36481.1"/>
    <property type="molecule type" value="Genomic_DNA"/>
</dbReference>
<keyword evidence="6 7" id="KW-0472">Membrane</keyword>
<feature type="transmembrane region" description="Helical" evidence="7">
    <location>
        <begin position="176"/>
        <end position="197"/>
    </location>
</feature>
<evidence type="ECO:0000313" key="10">
    <source>
        <dbReference type="Proteomes" id="UP001063368"/>
    </source>
</evidence>
<dbReference type="InterPro" id="IPR035906">
    <property type="entry name" value="MetI-like_sf"/>
</dbReference>
<dbReference type="InterPro" id="IPR045621">
    <property type="entry name" value="BPD_transp_1_N"/>
</dbReference>
<evidence type="ECO:0000256" key="5">
    <source>
        <dbReference type="ARBA" id="ARBA00022989"/>
    </source>
</evidence>
<comment type="similarity">
    <text evidence="7">Belongs to the binding-protein-dependent transport system permease family.</text>
</comment>
<reference evidence="9" key="1">
    <citation type="submission" date="2022-09" db="EMBL/GenBank/DDBJ databases">
        <authorList>
            <person name="Li D."/>
            <person name="Cheng J."/>
            <person name="Li Y."/>
        </authorList>
    </citation>
    <scope>NUCLEOTIDE SEQUENCE</scope>
    <source>
        <strain evidence="9">DL</strain>
    </source>
</reference>
<keyword evidence="10" id="KW-1185">Reference proteome</keyword>
<organism evidence="9 10">
    <name type="scientific">Arthrobacter koreensis</name>
    <dbReference type="NCBI Taxonomy" id="199136"/>
    <lineage>
        <taxon>Bacteria</taxon>
        <taxon>Bacillati</taxon>
        <taxon>Actinomycetota</taxon>
        <taxon>Actinomycetes</taxon>
        <taxon>Micrococcales</taxon>
        <taxon>Micrococcaceae</taxon>
        <taxon>Arthrobacter</taxon>
    </lineage>
</organism>
<sequence length="315" mass="33286">MKYIAKRLLALAGILLASSFAVFGGLYLAPGSPEQFLVQGRTVSAEVLASIREQYNLDDPFLTRYVSWVGNALQGNFGQSLANRQEVADLLANRLPTTLWLTGLAAVLIIVLGVGLGTVAGLRPGALDNIILFASNLGFAVPTFFAGLLLMSLFSVQLGWFPVFGSGSGEGIASRLTHLTLPALALALPSIAVVARITRTAVREERQSEHAQTARSRGVPERVLIPRHVIRNALLPVTTVSGVHIAGLLAGAFVVESVFTLDGIGALLVTSIQQKDFAVVQAVALIMVVAFGVINLLVDLLYAVIDPRVRVGGAS</sequence>
<feature type="domain" description="ABC transmembrane type-1" evidence="8">
    <location>
        <begin position="95"/>
        <end position="298"/>
    </location>
</feature>
<dbReference type="PROSITE" id="PS50928">
    <property type="entry name" value="ABC_TM1"/>
    <property type="match status" value="1"/>
</dbReference>
<evidence type="ECO:0000256" key="7">
    <source>
        <dbReference type="RuleBase" id="RU363032"/>
    </source>
</evidence>
<dbReference type="SUPFAM" id="SSF161098">
    <property type="entry name" value="MetI-like"/>
    <property type="match status" value="1"/>
</dbReference>
<gene>
    <name evidence="9" type="ORF">N9A08_01990</name>
</gene>
<feature type="transmembrane region" description="Helical" evidence="7">
    <location>
        <begin position="131"/>
        <end position="156"/>
    </location>
</feature>
<dbReference type="GeneID" id="95608289"/>
<feature type="transmembrane region" description="Helical" evidence="7">
    <location>
        <begin position="279"/>
        <end position="305"/>
    </location>
</feature>
<evidence type="ECO:0000259" key="8">
    <source>
        <dbReference type="PROSITE" id="PS50928"/>
    </source>
</evidence>
<feature type="transmembrane region" description="Helical" evidence="7">
    <location>
        <begin position="99"/>
        <end position="119"/>
    </location>
</feature>
<evidence type="ECO:0000256" key="1">
    <source>
        <dbReference type="ARBA" id="ARBA00004651"/>
    </source>
</evidence>
<keyword evidence="3" id="KW-1003">Cell membrane</keyword>
<dbReference type="PANTHER" id="PTHR43163:SF7">
    <property type="entry name" value="DIPEPTIDE-TRANSPORT INTEGRAL MEMBRANE PROTEIN ABC TRANSPORTER DPPB-RELATED"/>
    <property type="match status" value="1"/>
</dbReference>
<keyword evidence="4 7" id="KW-0812">Transmembrane</keyword>
<feature type="transmembrane region" description="Helical" evidence="7">
    <location>
        <begin position="233"/>
        <end position="259"/>
    </location>
</feature>
<evidence type="ECO:0000256" key="3">
    <source>
        <dbReference type="ARBA" id="ARBA00022475"/>
    </source>
</evidence>
<keyword evidence="2 7" id="KW-0813">Transport</keyword>
<dbReference type="InterPro" id="IPR000515">
    <property type="entry name" value="MetI-like"/>
</dbReference>
<keyword evidence="5 7" id="KW-1133">Transmembrane helix</keyword>